<accession>A0AAE0XDS9</accession>
<comment type="caution">
    <text evidence="1">The sequence shown here is derived from an EMBL/GenBank/DDBJ whole genome shotgun (WGS) entry which is preliminary data.</text>
</comment>
<gene>
    <name evidence="1" type="ORF">RRG08_021644</name>
</gene>
<dbReference type="Proteomes" id="UP001283361">
    <property type="component" value="Unassembled WGS sequence"/>
</dbReference>
<keyword evidence="2" id="KW-1185">Reference proteome</keyword>
<evidence type="ECO:0000313" key="2">
    <source>
        <dbReference type="Proteomes" id="UP001283361"/>
    </source>
</evidence>
<proteinExistence type="predicted"/>
<sequence>MVRIGIRLGEITGNPCLPLTRHPSMLGHQCVMKKKKIQHSQHALSAVLQDELARTDLEKQDRLHLESCEDRCHQFHRFTRLGKSD</sequence>
<dbReference type="AlphaFoldDB" id="A0AAE0XDS9"/>
<organism evidence="1 2">
    <name type="scientific">Elysia crispata</name>
    <name type="common">lettuce slug</name>
    <dbReference type="NCBI Taxonomy" id="231223"/>
    <lineage>
        <taxon>Eukaryota</taxon>
        <taxon>Metazoa</taxon>
        <taxon>Spiralia</taxon>
        <taxon>Lophotrochozoa</taxon>
        <taxon>Mollusca</taxon>
        <taxon>Gastropoda</taxon>
        <taxon>Heterobranchia</taxon>
        <taxon>Euthyneura</taxon>
        <taxon>Panpulmonata</taxon>
        <taxon>Sacoglossa</taxon>
        <taxon>Placobranchoidea</taxon>
        <taxon>Plakobranchidae</taxon>
        <taxon>Elysia</taxon>
    </lineage>
</organism>
<name>A0AAE0XDS9_9GAST</name>
<protein>
    <submittedName>
        <fullName evidence="1">Uncharacterized protein</fullName>
    </submittedName>
</protein>
<reference evidence="1" key="1">
    <citation type="journal article" date="2023" name="G3 (Bethesda)">
        <title>A reference genome for the long-term kleptoplast-retaining sea slug Elysia crispata morphotype clarki.</title>
        <authorList>
            <person name="Eastman K.E."/>
            <person name="Pendleton A.L."/>
            <person name="Shaikh M.A."/>
            <person name="Suttiyut T."/>
            <person name="Ogas R."/>
            <person name="Tomko P."/>
            <person name="Gavelis G."/>
            <person name="Widhalm J.R."/>
            <person name="Wisecaver J.H."/>
        </authorList>
    </citation>
    <scope>NUCLEOTIDE SEQUENCE</scope>
    <source>
        <strain evidence="1">ECLA1</strain>
    </source>
</reference>
<dbReference type="EMBL" id="JAWDGP010008106">
    <property type="protein sequence ID" value="KAK3690947.1"/>
    <property type="molecule type" value="Genomic_DNA"/>
</dbReference>
<evidence type="ECO:0000313" key="1">
    <source>
        <dbReference type="EMBL" id="KAK3690947.1"/>
    </source>
</evidence>